<dbReference type="AlphaFoldDB" id="A0A7C9BKC1"/>
<dbReference type="RefSeq" id="WP_152766819.1">
    <property type="nucleotide sequence ID" value="NZ_WHLY01000004.1"/>
</dbReference>
<reference evidence="2 3" key="1">
    <citation type="submission" date="2019-10" db="EMBL/GenBank/DDBJ databases">
        <title>Draft Genome Sequence of Cytophagaceae sp. SJW1-29.</title>
        <authorList>
            <person name="Choi A."/>
        </authorList>
    </citation>
    <scope>NUCLEOTIDE SEQUENCE [LARGE SCALE GENOMIC DNA]</scope>
    <source>
        <strain evidence="2 3">SJW1-29</strain>
    </source>
</reference>
<feature type="signal peptide" evidence="1">
    <location>
        <begin position="1"/>
        <end position="18"/>
    </location>
</feature>
<protein>
    <submittedName>
        <fullName evidence="2">Uncharacterized protein</fullName>
    </submittedName>
</protein>
<keyword evidence="3" id="KW-1185">Reference proteome</keyword>
<sequence>MRKTLILLCLALTGYLSARSQSVNGVSIRNLKSEHAIIAVTPVLLSPKVTIDIDFGQEDKALVTKDTEVRDENDRPVQFNSAVDALNFMSTMGYEFVQAYTLTSSSNDSIVSTVYYLLKKKKLEQEK</sequence>
<organism evidence="2 3">
    <name type="scientific">Salmonirosea aquatica</name>
    <dbReference type="NCBI Taxonomy" id="2654236"/>
    <lineage>
        <taxon>Bacteria</taxon>
        <taxon>Pseudomonadati</taxon>
        <taxon>Bacteroidota</taxon>
        <taxon>Cytophagia</taxon>
        <taxon>Cytophagales</taxon>
        <taxon>Spirosomataceae</taxon>
        <taxon>Salmonirosea</taxon>
    </lineage>
</organism>
<name>A0A7C9BKC1_9BACT</name>
<comment type="caution">
    <text evidence="2">The sequence shown here is derived from an EMBL/GenBank/DDBJ whole genome shotgun (WGS) entry which is preliminary data.</text>
</comment>
<evidence type="ECO:0000313" key="2">
    <source>
        <dbReference type="EMBL" id="MPR37381.1"/>
    </source>
</evidence>
<feature type="chain" id="PRO_5028847389" evidence="1">
    <location>
        <begin position="19"/>
        <end position="127"/>
    </location>
</feature>
<keyword evidence="1" id="KW-0732">Signal</keyword>
<gene>
    <name evidence="2" type="ORF">GBK04_29660</name>
</gene>
<evidence type="ECO:0000313" key="3">
    <source>
        <dbReference type="Proteomes" id="UP000479293"/>
    </source>
</evidence>
<proteinExistence type="predicted"/>
<dbReference type="EMBL" id="WHLY01000004">
    <property type="protein sequence ID" value="MPR37381.1"/>
    <property type="molecule type" value="Genomic_DNA"/>
</dbReference>
<evidence type="ECO:0000256" key="1">
    <source>
        <dbReference type="SAM" id="SignalP"/>
    </source>
</evidence>
<accession>A0A7C9BKC1</accession>
<dbReference type="Proteomes" id="UP000479293">
    <property type="component" value="Unassembled WGS sequence"/>
</dbReference>